<feature type="transmembrane region" description="Helical" evidence="2">
    <location>
        <begin position="234"/>
        <end position="257"/>
    </location>
</feature>
<evidence type="ECO:0000313" key="4">
    <source>
        <dbReference type="EMBL" id="ORZ36451.1"/>
    </source>
</evidence>
<keyword evidence="2" id="KW-0812">Transmembrane</keyword>
<dbReference type="PROSITE" id="PS01054">
    <property type="entry name" value="TRANSALDOLASE_1"/>
    <property type="match status" value="1"/>
</dbReference>
<protein>
    <submittedName>
        <fullName evidence="4">Uncharacterized protein</fullName>
    </submittedName>
</protein>
<sequence length="525" mass="56589">MLWTSTRAVVALLLLSSLIETNGSDRGQLPSSVPALFTPRAYQAVVSRATSQAAPDQVILGQMNGPISWCTSIIPHVIPPPMKAAAHQSNHNASMSPQLQPFDSGMTLTSSTLSPLNGVTSNPTLLEVRDPRAVVVTGVSVVLAIVIFGVSLHVYWRRRTWFYACVAVAIVPLLIAHVATFLAGSRLIHTNTFLIIRMLCPILTTSQVCSLSLYRYYTLASTGQLPSWFTRRAFFVLLCTIYAEMSTSILLLCISFADQDDQPYFTRHPWRWATLLVHMAVTCTLDFVIAVLTFRAVWLIRAGVLLATNQANGETGAASGPVQSSVDGSVMSTVIALVARSAAHPPNRSPSMADLHDSFSTSTSTTSHGAVAALPSPHLTRRVSKSASDSIGFGTDVSPLSVPSRSASLWIPESQSQAEADHPFPSSSSECCSHAPSNNKFPPPMERVVLGKPAKQPTPLRIVTLKLLVSLFCMMVALVSGLVLFTALDGQLFAATLSNLMIHIYLLPATLSWRLLAELTRATTI</sequence>
<evidence type="ECO:0000313" key="5">
    <source>
        <dbReference type="Proteomes" id="UP000193411"/>
    </source>
</evidence>
<feature type="transmembrane region" description="Helical" evidence="2">
    <location>
        <begin position="133"/>
        <end position="154"/>
    </location>
</feature>
<feature type="transmembrane region" description="Helical" evidence="2">
    <location>
        <begin position="500"/>
        <end position="517"/>
    </location>
</feature>
<feature type="transmembrane region" description="Helical" evidence="2">
    <location>
        <begin position="467"/>
        <end position="488"/>
    </location>
</feature>
<feature type="transmembrane region" description="Helical" evidence="2">
    <location>
        <begin position="161"/>
        <end position="182"/>
    </location>
</feature>
<keyword evidence="5" id="KW-1185">Reference proteome</keyword>
<comment type="caution">
    <text evidence="4">The sequence shown here is derived from an EMBL/GenBank/DDBJ whole genome shotgun (WGS) entry which is preliminary data.</text>
</comment>
<dbReference type="InterPro" id="IPR018225">
    <property type="entry name" value="Transaldolase_AS"/>
</dbReference>
<dbReference type="GO" id="GO:0006098">
    <property type="term" value="P:pentose-phosphate shunt"/>
    <property type="evidence" value="ECO:0007669"/>
    <property type="project" value="UniProtKB-UniPathway"/>
</dbReference>
<evidence type="ECO:0000256" key="1">
    <source>
        <dbReference type="SAM" id="MobiDB-lite"/>
    </source>
</evidence>
<dbReference type="OrthoDB" id="10660078at2759"/>
<dbReference type="UniPathway" id="UPA00115">
    <property type="reaction ID" value="UER00414"/>
</dbReference>
<reference evidence="4 5" key="1">
    <citation type="submission" date="2016-07" db="EMBL/GenBank/DDBJ databases">
        <title>Pervasive Adenine N6-methylation of Active Genes in Fungi.</title>
        <authorList>
            <consortium name="DOE Joint Genome Institute"/>
            <person name="Mondo S.J."/>
            <person name="Dannebaum R.O."/>
            <person name="Kuo R.C."/>
            <person name="Labutti K."/>
            <person name="Haridas S."/>
            <person name="Kuo A."/>
            <person name="Salamov A."/>
            <person name="Ahrendt S.R."/>
            <person name="Lipzen A."/>
            <person name="Sullivan W."/>
            <person name="Andreopoulos W.B."/>
            <person name="Clum A."/>
            <person name="Lindquist E."/>
            <person name="Daum C."/>
            <person name="Ramamoorthy G.K."/>
            <person name="Gryganskyi A."/>
            <person name="Culley D."/>
            <person name="Magnuson J.K."/>
            <person name="James T.Y."/>
            <person name="O'Malley M.A."/>
            <person name="Stajich J.E."/>
            <person name="Spatafora J.W."/>
            <person name="Visel A."/>
            <person name="Grigoriev I.V."/>
        </authorList>
    </citation>
    <scope>NUCLEOTIDE SEQUENCE [LARGE SCALE GENOMIC DNA]</scope>
    <source>
        <strain evidence="4 5">PL171</strain>
    </source>
</reference>
<feature type="region of interest" description="Disordered" evidence="1">
    <location>
        <begin position="418"/>
        <end position="438"/>
    </location>
</feature>
<feature type="signal peptide" evidence="3">
    <location>
        <begin position="1"/>
        <end position="23"/>
    </location>
</feature>
<feature type="chain" id="PRO_5012395400" evidence="3">
    <location>
        <begin position="24"/>
        <end position="525"/>
    </location>
</feature>
<dbReference type="Proteomes" id="UP000193411">
    <property type="component" value="Unassembled WGS sequence"/>
</dbReference>
<keyword evidence="2" id="KW-1133">Transmembrane helix</keyword>
<feature type="region of interest" description="Disordered" evidence="1">
    <location>
        <begin position="344"/>
        <end position="378"/>
    </location>
</feature>
<dbReference type="EMBL" id="MCFL01000017">
    <property type="protein sequence ID" value="ORZ36451.1"/>
    <property type="molecule type" value="Genomic_DNA"/>
</dbReference>
<feature type="transmembrane region" description="Helical" evidence="2">
    <location>
        <begin position="277"/>
        <end position="300"/>
    </location>
</feature>
<proteinExistence type="predicted"/>
<dbReference type="AlphaFoldDB" id="A0A1Y2HRM4"/>
<gene>
    <name evidence="4" type="ORF">BCR44DRAFT_38399</name>
</gene>
<accession>A0A1Y2HRM4</accession>
<keyword evidence="3" id="KW-0732">Signal</keyword>
<organism evidence="4 5">
    <name type="scientific">Catenaria anguillulae PL171</name>
    <dbReference type="NCBI Taxonomy" id="765915"/>
    <lineage>
        <taxon>Eukaryota</taxon>
        <taxon>Fungi</taxon>
        <taxon>Fungi incertae sedis</taxon>
        <taxon>Blastocladiomycota</taxon>
        <taxon>Blastocladiomycetes</taxon>
        <taxon>Blastocladiales</taxon>
        <taxon>Catenariaceae</taxon>
        <taxon>Catenaria</taxon>
    </lineage>
</organism>
<feature type="transmembrane region" description="Helical" evidence="2">
    <location>
        <begin position="194"/>
        <end position="214"/>
    </location>
</feature>
<evidence type="ECO:0000256" key="3">
    <source>
        <dbReference type="SAM" id="SignalP"/>
    </source>
</evidence>
<name>A0A1Y2HRM4_9FUNG</name>
<keyword evidence="2" id="KW-0472">Membrane</keyword>
<dbReference type="GO" id="GO:0005975">
    <property type="term" value="P:carbohydrate metabolic process"/>
    <property type="evidence" value="ECO:0007669"/>
    <property type="project" value="InterPro"/>
</dbReference>
<evidence type="ECO:0000256" key="2">
    <source>
        <dbReference type="SAM" id="Phobius"/>
    </source>
</evidence>